<protein>
    <submittedName>
        <fullName evidence="1">Uncharacterized protein</fullName>
    </submittedName>
</protein>
<dbReference type="EMBL" id="BLXT01007347">
    <property type="protein sequence ID" value="GFO38685.1"/>
    <property type="molecule type" value="Genomic_DNA"/>
</dbReference>
<sequence length="80" mass="9031">MNLFLAARFSQPNFTAHCYHTTKQRVSVFSKAWSACITLLRSPHIARPWHSLTQDTSFTQKTPLCMPGPLLKSNDRGARG</sequence>
<reference evidence="1 2" key="1">
    <citation type="journal article" date="2021" name="Elife">
        <title>Chloroplast acquisition without the gene transfer in kleptoplastic sea slugs, Plakobranchus ocellatus.</title>
        <authorList>
            <person name="Maeda T."/>
            <person name="Takahashi S."/>
            <person name="Yoshida T."/>
            <person name="Shimamura S."/>
            <person name="Takaki Y."/>
            <person name="Nagai Y."/>
            <person name="Toyoda A."/>
            <person name="Suzuki Y."/>
            <person name="Arimoto A."/>
            <person name="Ishii H."/>
            <person name="Satoh N."/>
            <person name="Nishiyama T."/>
            <person name="Hasebe M."/>
            <person name="Maruyama T."/>
            <person name="Minagawa J."/>
            <person name="Obokata J."/>
            <person name="Shigenobu S."/>
        </authorList>
    </citation>
    <scope>NUCLEOTIDE SEQUENCE [LARGE SCALE GENOMIC DNA]</scope>
</reference>
<evidence type="ECO:0000313" key="2">
    <source>
        <dbReference type="Proteomes" id="UP000735302"/>
    </source>
</evidence>
<dbReference type="Proteomes" id="UP000735302">
    <property type="component" value="Unassembled WGS sequence"/>
</dbReference>
<name>A0AAV4D3X9_9GAST</name>
<gene>
    <name evidence="1" type="ORF">PoB_006519000</name>
</gene>
<evidence type="ECO:0000313" key="1">
    <source>
        <dbReference type="EMBL" id="GFO38685.1"/>
    </source>
</evidence>
<comment type="caution">
    <text evidence="1">The sequence shown here is derived from an EMBL/GenBank/DDBJ whole genome shotgun (WGS) entry which is preliminary data.</text>
</comment>
<organism evidence="1 2">
    <name type="scientific">Plakobranchus ocellatus</name>
    <dbReference type="NCBI Taxonomy" id="259542"/>
    <lineage>
        <taxon>Eukaryota</taxon>
        <taxon>Metazoa</taxon>
        <taxon>Spiralia</taxon>
        <taxon>Lophotrochozoa</taxon>
        <taxon>Mollusca</taxon>
        <taxon>Gastropoda</taxon>
        <taxon>Heterobranchia</taxon>
        <taxon>Euthyneura</taxon>
        <taxon>Panpulmonata</taxon>
        <taxon>Sacoglossa</taxon>
        <taxon>Placobranchoidea</taxon>
        <taxon>Plakobranchidae</taxon>
        <taxon>Plakobranchus</taxon>
    </lineage>
</organism>
<dbReference type="AlphaFoldDB" id="A0AAV4D3X9"/>
<keyword evidence="2" id="KW-1185">Reference proteome</keyword>
<proteinExistence type="predicted"/>
<accession>A0AAV4D3X9</accession>